<evidence type="ECO:0000256" key="1">
    <source>
        <dbReference type="ARBA" id="ARBA00009091"/>
    </source>
</evidence>
<evidence type="ECO:0000313" key="4">
    <source>
        <dbReference type="EMBL" id="MBI5168937.1"/>
    </source>
</evidence>
<proteinExistence type="inferred from homology"/>
<dbReference type="InterPro" id="IPR005632">
    <property type="entry name" value="Chaperone_Skp"/>
</dbReference>
<accession>A0A933SB84</accession>
<dbReference type="Pfam" id="PF03938">
    <property type="entry name" value="OmpH"/>
    <property type="match status" value="1"/>
</dbReference>
<dbReference type="GO" id="GO:0051082">
    <property type="term" value="F:unfolded protein binding"/>
    <property type="evidence" value="ECO:0007669"/>
    <property type="project" value="InterPro"/>
</dbReference>
<feature type="chain" id="PRO_5038117205" evidence="3">
    <location>
        <begin position="24"/>
        <end position="180"/>
    </location>
</feature>
<evidence type="ECO:0000256" key="3">
    <source>
        <dbReference type="SAM" id="SignalP"/>
    </source>
</evidence>
<dbReference type="SUPFAM" id="SSF111384">
    <property type="entry name" value="OmpH-like"/>
    <property type="match status" value="1"/>
</dbReference>
<dbReference type="AlphaFoldDB" id="A0A933SB84"/>
<name>A0A933SB84_UNCEI</name>
<dbReference type="GO" id="GO:0005829">
    <property type="term" value="C:cytosol"/>
    <property type="evidence" value="ECO:0007669"/>
    <property type="project" value="TreeGrafter"/>
</dbReference>
<feature type="signal peptide" evidence="3">
    <location>
        <begin position="1"/>
        <end position="23"/>
    </location>
</feature>
<sequence length="180" mass="19975">MRFPARVLAFACALLTAATAVFAADLSVGYIDSSRIFMEYKDAQDAQQRFDRQVQGWRDEATEKEKVVTQLRAELRDQGPILSALKRQEKETALQRAVTEYENFIQEIWGPNGRASQENERATGEVVQQIRAAVEKVAGQKGLTMVFDSTSGVLVYADRTLDITADVLAELAARTAGTTR</sequence>
<evidence type="ECO:0000256" key="2">
    <source>
        <dbReference type="ARBA" id="ARBA00022729"/>
    </source>
</evidence>
<reference evidence="4" key="1">
    <citation type="submission" date="2020-07" db="EMBL/GenBank/DDBJ databases">
        <title>Huge and variable diversity of episymbiotic CPR bacteria and DPANN archaea in groundwater ecosystems.</title>
        <authorList>
            <person name="He C.Y."/>
            <person name="Keren R."/>
            <person name="Whittaker M."/>
            <person name="Farag I.F."/>
            <person name="Doudna J."/>
            <person name="Cate J.H.D."/>
            <person name="Banfield J.F."/>
        </authorList>
    </citation>
    <scope>NUCLEOTIDE SEQUENCE</scope>
    <source>
        <strain evidence="4">NC_groundwater_1813_Pr3_B-0.1um_71_17</strain>
    </source>
</reference>
<keyword evidence="2 3" id="KW-0732">Signal</keyword>
<evidence type="ECO:0000313" key="5">
    <source>
        <dbReference type="Proteomes" id="UP000696931"/>
    </source>
</evidence>
<dbReference type="Gene3D" id="3.30.910.20">
    <property type="entry name" value="Skp domain"/>
    <property type="match status" value="1"/>
</dbReference>
<protein>
    <submittedName>
        <fullName evidence="4">OmpH family outer membrane protein</fullName>
    </submittedName>
</protein>
<gene>
    <name evidence="4" type="ORF">HZA61_05590</name>
</gene>
<dbReference type="PANTHER" id="PTHR35089:SF1">
    <property type="entry name" value="CHAPERONE PROTEIN SKP"/>
    <property type="match status" value="1"/>
</dbReference>
<dbReference type="SMART" id="SM00935">
    <property type="entry name" value="OmpH"/>
    <property type="match status" value="1"/>
</dbReference>
<organism evidence="4 5">
    <name type="scientific">Eiseniibacteriota bacterium</name>
    <dbReference type="NCBI Taxonomy" id="2212470"/>
    <lineage>
        <taxon>Bacteria</taxon>
        <taxon>Candidatus Eiseniibacteriota</taxon>
    </lineage>
</organism>
<comment type="caution">
    <text evidence="4">The sequence shown here is derived from an EMBL/GenBank/DDBJ whole genome shotgun (WGS) entry which is preliminary data.</text>
</comment>
<dbReference type="InterPro" id="IPR024930">
    <property type="entry name" value="Skp_dom_sf"/>
</dbReference>
<dbReference type="Proteomes" id="UP000696931">
    <property type="component" value="Unassembled WGS sequence"/>
</dbReference>
<dbReference type="PANTHER" id="PTHR35089">
    <property type="entry name" value="CHAPERONE PROTEIN SKP"/>
    <property type="match status" value="1"/>
</dbReference>
<comment type="similarity">
    <text evidence="1">Belongs to the Skp family.</text>
</comment>
<dbReference type="GO" id="GO:0050821">
    <property type="term" value="P:protein stabilization"/>
    <property type="evidence" value="ECO:0007669"/>
    <property type="project" value="TreeGrafter"/>
</dbReference>
<dbReference type="EMBL" id="JACRIW010000038">
    <property type="protein sequence ID" value="MBI5168937.1"/>
    <property type="molecule type" value="Genomic_DNA"/>
</dbReference>